<proteinExistence type="predicted"/>
<accession>A0ABS2FGA9</accession>
<dbReference type="EMBL" id="JACJLL010000038">
    <property type="protein sequence ID" value="MBM6819249.1"/>
    <property type="molecule type" value="Genomic_DNA"/>
</dbReference>
<comment type="caution">
    <text evidence="1">The sequence shown here is derived from an EMBL/GenBank/DDBJ whole genome shotgun (WGS) entry which is preliminary data.</text>
</comment>
<organism evidence="1 2">
    <name type="scientific">Clostridium saudiense</name>
    <dbReference type="NCBI Taxonomy" id="1414720"/>
    <lineage>
        <taxon>Bacteria</taxon>
        <taxon>Bacillati</taxon>
        <taxon>Bacillota</taxon>
        <taxon>Clostridia</taxon>
        <taxon>Eubacteriales</taxon>
        <taxon>Clostridiaceae</taxon>
        <taxon>Clostridium</taxon>
    </lineage>
</organism>
<dbReference type="Proteomes" id="UP000767334">
    <property type="component" value="Unassembled WGS sequence"/>
</dbReference>
<evidence type="ECO:0000313" key="1">
    <source>
        <dbReference type="EMBL" id="MBM6819249.1"/>
    </source>
</evidence>
<evidence type="ECO:0000313" key="2">
    <source>
        <dbReference type="Proteomes" id="UP000767334"/>
    </source>
</evidence>
<keyword evidence="2" id="KW-1185">Reference proteome</keyword>
<dbReference type="RefSeq" id="WP_204572202.1">
    <property type="nucleotide sequence ID" value="NZ_JACJLL010000038.1"/>
</dbReference>
<protein>
    <recommendedName>
        <fullName evidence="3">YokE-like PH domain-containing protein</fullName>
    </recommendedName>
</protein>
<gene>
    <name evidence="1" type="ORF">H6A19_07855</name>
</gene>
<evidence type="ECO:0008006" key="3">
    <source>
        <dbReference type="Google" id="ProtNLM"/>
    </source>
</evidence>
<reference evidence="1 2" key="1">
    <citation type="journal article" date="2021" name="Sci. Rep.">
        <title>The distribution of antibiotic resistance genes in chicken gut microbiota commensals.</title>
        <authorList>
            <person name="Juricova H."/>
            <person name="Matiasovicova J."/>
            <person name="Kubasova T."/>
            <person name="Cejkova D."/>
            <person name="Rychlik I."/>
        </authorList>
    </citation>
    <scope>NUCLEOTIDE SEQUENCE [LARGE SCALE GENOMIC DNA]</scope>
    <source>
        <strain evidence="1 2">An435</strain>
    </source>
</reference>
<name>A0ABS2FGA9_9CLOT</name>
<sequence>MFKLNLKDEDILMKITVRKSVTKKDVVANFVGNILTRAGGDIADKVYLILTNDTLYLEYKGHAAIGYAEETRELKNIPLSDLKEFLVTSDKNEELIEIKTSKKDFIFIRDNSNEDNLALAMSKVINDIKL</sequence>